<keyword evidence="3" id="KW-0012">Acyltransferase</keyword>
<keyword evidence="2" id="KW-0808">Transferase</keyword>
<dbReference type="AlphaFoldDB" id="A0AAW0LBT8"/>
<gene>
    <name evidence="4" type="primary">BEAT_0</name>
    <name evidence="4" type="ORF">CFP56_005430</name>
</gene>
<accession>A0AAW0LBT8</accession>
<dbReference type="InterPro" id="IPR023213">
    <property type="entry name" value="CAT-like_dom_sf"/>
</dbReference>
<evidence type="ECO:0000256" key="3">
    <source>
        <dbReference type="ARBA" id="ARBA00023315"/>
    </source>
</evidence>
<dbReference type="PANTHER" id="PTHR31623">
    <property type="entry name" value="F21J9.9"/>
    <property type="match status" value="1"/>
</dbReference>
<evidence type="ECO:0000313" key="4">
    <source>
        <dbReference type="EMBL" id="KAK7848201.1"/>
    </source>
</evidence>
<dbReference type="Gene3D" id="3.30.559.10">
    <property type="entry name" value="Chloramphenicol acetyltransferase-like domain"/>
    <property type="match status" value="4"/>
</dbReference>
<evidence type="ECO:0000256" key="1">
    <source>
        <dbReference type="ARBA" id="ARBA00009861"/>
    </source>
</evidence>
<dbReference type="GO" id="GO:0016746">
    <property type="term" value="F:acyltransferase activity"/>
    <property type="evidence" value="ECO:0007669"/>
    <property type="project" value="UniProtKB-KW"/>
</dbReference>
<protein>
    <submittedName>
        <fullName evidence="4">Acetyl-coa-benzylalcohol acetyltransferase</fullName>
    </submittedName>
</protein>
<proteinExistence type="inferred from homology"/>
<dbReference type="EMBL" id="PKMF04000130">
    <property type="protein sequence ID" value="KAK7848201.1"/>
    <property type="molecule type" value="Genomic_DNA"/>
</dbReference>
<dbReference type="Pfam" id="PF02458">
    <property type="entry name" value="Transferase"/>
    <property type="match status" value="2"/>
</dbReference>
<dbReference type="PANTHER" id="PTHR31623:SF83">
    <property type="entry name" value="ACETYL-COA-BENZYLALCOHOL ACETYLTRANSFERASE-LIKE"/>
    <property type="match status" value="1"/>
</dbReference>
<comment type="caution">
    <text evidence="4">The sequence shown here is derived from an EMBL/GenBank/DDBJ whole genome shotgun (WGS) entry which is preliminary data.</text>
</comment>
<organism evidence="4 5">
    <name type="scientific">Quercus suber</name>
    <name type="common">Cork oak</name>
    <dbReference type="NCBI Taxonomy" id="58331"/>
    <lineage>
        <taxon>Eukaryota</taxon>
        <taxon>Viridiplantae</taxon>
        <taxon>Streptophyta</taxon>
        <taxon>Embryophyta</taxon>
        <taxon>Tracheophyta</taxon>
        <taxon>Spermatophyta</taxon>
        <taxon>Magnoliopsida</taxon>
        <taxon>eudicotyledons</taxon>
        <taxon>Gunneridae</taxon>
        <taxon>Pentapetalae</taxon>
        <taxon>rosids</taxon>
        <taxon>fabids</taxon>
        <taxon>Fagales</taxon>
        <taxon>Fagaceae</taxon>
        <taxon>Quercus</taxon>
    </lineage>
</organism>
<evidence type="ECO:0000256" key="2">
    <source>
        <dbReference type="ARBA" id="ARBA00022679"/>
    </source>
</evidence>
<sequence length="855" mass="94644">MKVQIISRTLIKPATPTPPHLKSFKSSSIDQLAPQAYVPFIVYYHPNGDDNENDGRRKRLQKSLSEILTLYYPLAGRYIKDKQLVDCNDEGVEYLEAQVSGKLAQILQGELKPELLNPLVPNAMPSATTPLAFVQVNMFDCSGLAIVLLFAHFIADGISATTFFNAWATSCKAASINEVIHPRLDLASFFPPKENVMPAKPPKNPGAPIIARRFVFNGAALTSLKAIAKGSACDSDQLLTKRKPSRVMVVTALIWKALIAVAQAKHGHSRTSMLCHSLNLRRRTALPIPDNSFGNFYMVANARFGGDRESNVELHELVGSLHDSIGNVLDDCKKPQNGDDLVSMMTNSLREVDEELERGETDIFMFTSWCRFSVYEADFGWGKPTWMSSIAVPIEMVGLQDTKDGDGIEAWRRFTVEVRNEGPIVSRKLVKPSTPTSPHLRSFKTSSIDQLAPQAYVPIFLYYHASNRDEIDGKRKRLEKSLSEILTLYYPLAGRYINDNKVVDCNDDGVEYSEAQVSGQLAQLLQEEVIKLELLNNLAPFAMVSANTPLALVQVNIFECGGLAIGFLFSHIIADGIAATTFLNAWATACCIRGINGVIRPSFNLASFFPPKENIAVVRPKNLGALIITRRFMFNGAAITSLKGIAKGGACDSESLTKQQPSRVMVVTALIWKALIAVEQAKHGHLRPSILCHSLSLRGRTALPIPENSFGNLYMMANARFGGECGDSESKMELHELVGLLDDSLRNALADCKKPQSGDDLVSMITNSSREISEELERGETDVFIFSSWCRFPLYEVDFGWGKPIWVSNRPKPVEIVNLMDTKDGDAIEAWVHLNEKDMLLFQTHPDITAFTSQI</sequence>
<comment type="similarity">
    <text evidence="1">Belongs to the plant acyltransferase family.</text>
</comment>
<keyword evidence="5" id="KW-1185">Reference proteome</keyword>
<name>A0AAW0LBT8_QUESU</name>
<reference evidence="4 5" key="1">
    <citation type="journal article" date="2018" name="Sci. Data">
        <title>The draft genome sequence of cork oak.</title>
        <authorList>
            <person name="Ramos A.M."/>
            <person name="Usie A."/>
            <person name="Barbosa P."/>
            <person name="Barros P.M."/>
            <person name="Capote T."/>
            <person name="Chaves I."/>
            <person name="Simoes F."/>
            <person name="Abreu I."/>
            <person name="Carrasquinho I."/>
            <person name="Faro C."/>
            <person name="Guimaraes J.B."/>
            <person name="Mendonca D."/>
            <person name="Nobrega F."/>
            <person name="Rodrigues L."/>
            <person name="Saibo N.J.M."/>
            <person name="Varela M.C."/>
            <person name="Egas C."/>
            <person name="Matos J."/>
            <person name="Miguel C.M."/>
            <person name="Oliveira M.M."/>
            <person name="Ricardo C.P."/>
            <person name="Goncalves S."/>
        </authorList>
    </citation>
    <scope>NUCLEOTIDE SEQUENCE [LARGE SCALE GENOMIC DNA]</scope>
    <source>
        <strain evidence="5">cv. HL8</strain>
    </source>
</reference>
<evidence type="ECO:0000313" key="5">
    <source>
        <dbReference type="Proteomes" id="UP000237347"/>
    </source>
</evidence>
<dbReference type="Proteomes" id="UP000237347">
    <property type="component" value="Unassembled WGS sequence"/>
</dbReference>